<keyword evidence="3" id="KW-1185">Reference proteome</keyword>
<dbReference type="Pfam" id="PF18701">
    <property type="entry name" value="DUF5641"/>
    <property type="match status" value="1"/>
</dbReference>
<dbReference type="Gene3D" id="3.30.420.10">
    <property type="entry name" value="Ribonuclease H-like superfamily/Ribonuclease H"/>
    <property type="match status" value="1"/>
</dbReference>
<name>A0A226D8T8_FOLCA</name>
<accession>A0A226D8T8</accession>
<dbReference type="InterPro" id="IPR036397">
    <property type="entry name" value="RNaseH_sf"/>
</dbReference>
<reference evidence="2 3" key="1">
    <citation type="submission" date="2015-12" db="EMBL/GenBank/DDBJ databases">
        <title>The genome of Folsomia candida.</title>
        <authorList>
            <person name="Faddeeva A."/>
            <person name="Derks M.F."/>
            <person name="Anvar Y."/>
            <person name="Smit S."/>
            <person name="Van Straalen N."/>
            <person name="Roelofs D."/>
        </authorList>
    </citation>
    <scope>NUCLEOTIDE SEQUENCE [LARGE SCALE GENOMIC DNA]</scope>
    <source>
        <strain evidence="2 3">VU population</strain>
        <tissue evidence="2">Whole body</tissue>
    </source>
</reference>
<evidence type="ECO:0000313" key="2">
    <source>
        <dbReference type="EMBL" id="OXA41167.1"/>
    </source>
</evidence>
<dbReference type="InterPro" id="IPR040676">
    <property type="entry name" value="DUF5641"/>
</dbReference>
<evidence type="ECO:0000313" key="3">
    <source>
        <dbReference type="Proteomes" id="UP000198287"/>
    </source>
</evidence>
<dbReference type="Proteomes" id="UP000198287">
    <property type="component" value="Unassembled WGS sequence"/>
</dbReference>
<feature type="domain" description="DUF5641" evidence="1">
    <location>
        <begin position="83"/>
        <end position="161"/>
    </location>
</feature>
<comment type="caution">
    <text evidence="2">The sequence shown here is derived from an EMBL/GenBank/DDBJ whole genome shotgun (WGS) entry which is preliminary data.</text>
</comment>
<dbReference type="AlphaFoldDB" id="A0A226D8T8"/>
<gene>
    <name evidence="2" type="ORF">Fcan01_24106</name>
</gene>
<organism evidence="2 3">
    <name type="scientific">Folsomia candida</name>
    <name type="common">Springtail</name>
    <dbReference type="NCBI Taxonomy" id="158441"/>
    <lineage>
        <taxon>Eukaryota</taxon>
        <taxon>Metazoa</taxon>
        <taxon>Ecdysozoa</taxon>
        <taxon>Arthropoda</taxon>
        <taxon>Hexapoda</taxon>
        <taxon>Collembola</taxon>
        <taxon>Entomobryomorpha</taxon>
        <taxon>Isotomoidea</taxon>
        <taxon>Isotomidae</taxon>
        <taxon>Proisotominae</taxon>
        <taxon>Folsomia</taxon>
    </lineage>
</organism>
<protein>
    <recommendedName>
        <fullName evidence="1">DUF5641 domain-containing protein</fullName>
    </recommendedName>
</protein>
<dbReference type="PANTHER" id="PTHR47331:SF2">
    <property type="match status" value="1"/>
</dbReference>
<sequence>MKEFKVKNITWTFNPPGAPWWRGWWERLVRSMKSQLPTINDRLLTALTEDHGDLVPLTPAMFLHPTRNTDFIEGDFIDLGYTYKKMRELQKQLKERFRMEYLSQLVQKGKTKGSKPPQVGDIVLIEMDHKKRFDWPTGRIVELIPGRDKKIRVARVQLPHDYEVVQVNNKLQVKKVKMGPLLTRALERLYPLEMQATDVPDVVKKIAIDQRDEAVVTKL</sequence>
<proteinExistence type="predicted"/>
<dbReference type="GO" id="GO:0003676">
    <property type="term" value="F:nucleic acid binding"/>
    <property type="evidence" value="ECO:0007669"/>
    <property type="project" value="InterPro"/>
</dbReference>
<evidence type="ECO:0000259" key="1">
    <source>
        <dbReference type="Pfam" id="PF18701"/>
    </source>
</evidence>
<dbReference type="PANTHER" id="PTHR47331">
    <property type="entry name" value="PHD-TYPE DOMAIN-CONTAINING PROTEIN"/>
    <property type="match status" value="1"/>
</dbReference>
<dbReference type="EMBL" id="LNIX01000030">
    <property type="protein sequence ID" value="OXA41167.1"/>
    <property type="molecule type" value="Genomic_DNA"/>
</dbReference>
<dbReference type="OMA" id="DIMERFC"/>